<feature type="compositionally biased region" description="Basic and acidic residues" evidence="1">
    <location>
        <begin position="203"/>
        <end position="214"/>
    </location>
</feature>
<protein>
    <recommendedName>
        <fullName evidence="5">Lipoprotein</fullName>
    </recommendedName>
</protein>
<evidence type="ECO:0000256" key="2">
    <source>
        <dbReference type="SAM" id="SignalP"/>
    </source>
</evidence>
<evidence type="ECO:0000256" key="1">
    <source>
        <dbReference type="SAM" id="MobiDB-lite"/>
    </source>
</evidence>
<accession>A0A6L5XJZ1</accession>
<evidence type="ECO:0000313" key="4">
    <source>
        <dbReference type="Proteomes" id="UP000477488"/>
    </source>
</evidence>
<keyword evidence="2" id="KW-0732">Signal</keyword>
<sequence>MNMLRRPSSLLLVAALLTALLTACFASGPQKTLNRLAEALDKNDSAAFLAQLDMKTFAANQIKNLTREDQALSSLDSLGRMLGLGGMDDLLGSVLNMENRLQGQYTRGVSTGEMMAQCREAQSPDCPWVPESLKQAQVIELSDTAAVARVTTPARMTSWLALRKKGDNWLVVGQAILENTAKAYAADVAAPPVSGAPSARPDGGNKDNGSKDKANPGGGADKPAEGGVVNI</sequence>
<dbReference type="Proteomes" id="UP000477488">
    <property type="component" value="Unassembled WGS sequence"/>
</dbReference>
<feature type="region of interest" description="Disordered" evidence="1">
    <location>
        <begin position="190"/>
        <end position="231"/>
    </location>
</feature>
<comment type="caution">
    <text evidence="3">The sequence shown here is derived from an EMBL/GenBank/DDBJ whole genome shotgun (WGS) entry which is preliminary data.</text>
</comment>
<dbReference type="AlphaFoldDB" id="A0A6L5XJZ1"/>
<gene>
    <name evidence="3" type="ORF">FYJ44_05395</name>
</gene>
<evidence type="ECO:0008006" key="5">
    <source>
        <dbReference type="Google" id="ProtNLM"/>
    </source>
</evidence>
<name>A0A6L5XJZ1_9BACT</name>
<keyword evidence="4" id="KW-1185">Reference proteome</keyword>
<feature type="signal peptide" evidence="2">
    <location>
        <begin position="1"/>
        <end position="26"/>
    </location>
</feature>
<feature type="chain" id="PRO_5027089241" description="Lipoprotein" evidence="2">
    <location>
        <begin position="27"/>
        <end position="231"/>
    </location>
</feature>
<dbReference type="RefSeq" id="WP_154509912.1">
    <property type="nucleotide sequence ID" value="NZ_DBFWWU010000141.1"/>
</dbReference>
<dbReference type="PROSITE" id="PS51257">
    <property type="entry name" value="PROKAR_LIPOPROTEIN"/>
    <property type="match status" value="1"/>
</dbReference>
<proteinExistence type="predicted"/>
<reference evidence="3 4" key="1">
    <citation type="submission" date="2019-09" db="EMBL/GenBank/DDBJ databases">
        <title>In-depth cultivation of the pig gut microbiome towards novel bacterial diversity and tailored functional studies.</title>
        <authorList>
            <person name="Wylensek D."/>
            <person name="Hitch T.C.A."/>
            <person name="Clavel T."/>
        </authorList>
    </citation>
    <scope>NUCLEOTIDE SEQUENCE [LARGE SCALE GENOMIC DNA]</scope>
    <source>
        <strain evidence="3 4">PG-178-WT-4</strain>
    </source>
</reference>
<organism evidence="3 4">
    <name type="scientific">Desulfovibrio porci</name>
    <dbReference type="NCBI Taxonomy" id="2605782"/>
    <lineage>
        <taxon>Bacteria</taxon>
        <taxon>Pseudomonadati</taxon>
        <taxon>Thermodesulfobacteriota</taxon>
        <taxon>Desulfovibrionia</taxon>
        <taxon>Desulfovibrionales</taxon>
        <taxon>Desulfovibrionaceae</taxon>
        <taxon>Desulfovibrio</taxon>
    </lineage>
</organism>
<evidence type="ECO:0000313" key="3">
    <source>
        <dbReference type="EMBL" id="MSS27495.1"/>
    </source>
</evidence>
<feature type="compositionally biased region" description="Low complexity" evidence="1">
    <location>
        <begin position="190"/>
        <end position="201"/>
    </location>
</feature>
<dbReference type="EMBL" id="VUMH01000004">
    <property type="protein sequence ID" value="MSS27495.1"/>
    <property type="molecule type" value="Genomic_DNA"/>
</dbReference>